<reference evidence="1 2" key="1">
    <citation type="submission" date="2019-05" db="EMBL/GenBank/DDBJ databases">
        <title>Another draft genome of Portunus trituberculatus and its Hox gene families provides insights of decapod evolution.</title>
        <authorList>
            <person name="Jeong J.-H."/>
            <person name="Song I."/>
            <person name="Kim S."/>
            <person name="Choi T."/>
            <person name="Kim D."/>
            <person name="Ryu S."/>
            <person name="Kim W."/>
        </authorList>
    </citation>
    <scope>NUCLEOTIDE SEQUENCE [LARGE SCALE GENOMIC DNA]</scope>
    <source>
        <tissue evidence="1">Muscle</tissue>
    </source>
</reference>
<evidence type="ECO:0000313" key="1">
    <source>
        <dbReference type="EMBL" id="MPD03036.1"/>
    </source>
</evidence>
<dbReference type="AlphaFoldDB" id="A0A5B7K879"/>
<dbReference type="Proteomes" id="UP000324222">
    <property type="component" value="Unassembled WGS sequence"/>
</dbReference>
<evidence type="ECO:0000313" key="2">
    <source>
        <dbReference type="Proteomes" id="UP000324222"/>
    </source>
</evidence>
<name>A0A5B7K879_PORTR</name>
<organism evidence="1 2">
    <name type="scientific">Portunus trituberculatus</name>
    <name type="common">Swimming crab</name>
    <name type="synonym">Neptunus trituberculatus</name>
    <dbReference type="NCBI Taxonomy" id="210409"/>
    <lineage>
        <taxon>Eukaryota</taxon>
        <taxon>Metazoa</taxon>
        <taxon>Ecdysozoa</taxon>
        <taxon>Arthropoda</taxon>
        <taxon>Crustacea</taxon>
        <taxon>Multicrustacea</taxon>
        <taxon>Malacostraca</taxon>
        <taxon>Eumalacostraca</taxon>
        <taxon>Eucarida</taxon>
        <taxon>Decapoda</taxon>
        <taxon>Pleocyemata</taxon>
        <taxon>Brachyura</taxon>
        <taxon>Eubrachyura</taxon>
        <taxon>Portunoidea</taxon>
        <taxon>Portunidae</taxon>
        <taxon>Portuninae</taxon>
        <taxon>Portunus</taxon>
    </lineage>
</organism>
<gene>
    <name evidence="1" type="ORF">E2C01_098651</name>
</gene>
<protein>
    <submittedName>
        <fullName evidence="1">Uncharacterized protein</fullName>
    </submittedName>
</protein>
<accession>A0A5B7K879</accession>
<dbReference type="EMBL" id="VSRR010134301">
    <property type="protein sequence ID" value="MPD03036.1"/>
    <property type="molecule type" value="Genomic_DNA"/>
</dbReference>
<comment type="caution">
    <text evidence="1">The sequence shown here is derived from an EMBL/GenBank/DDBJ whole genome shotgun (WGS) entry which is preliminary data.</text>
</comment>
<proteinExistence type="predicted"/>
<sequence>MASAQFNVEDFCADPSLEQLKDVNIKKDQWKTIAKHFDVPITSQMTKEIIKNVVVEHLVQEGQLLGNAIKELTPMSAASMRTIIHSPQEEQDKSRG</sequence>
<keyword evidence="2" id="KW-1185">Reference proteome</keyword>